<gene>
    <name evidence="1" type="ORF">EZS28_032906</name>
</gene>
<dbReference type="Proteomes" id="UP000324800">
    <property type="component" value="Unassembled WGS sequence"/>
</dbReference>
<accession>A0A5J4UMF4</accession>
<protein>
    <submittedName>
        <fullName evidence="1">Uncharacterized protein</fullName>
    </submittedName>
</protein>
<evidence type="ECO:0000313" key="1">
    <source>
        <dbReference type="EMBL" id="KAA6371567.1"/>
    </source>
</evidence>
<comment type="caution">
    <text evidence="1">The sequence shown here is derived from an EMBL/GenBank/DDBJ whole genome shotgun (WGS) entry which is preliminary data.</text>
</comment>
<reference evidence="1 2" key="1">
    <citation type="submission" date="2019-03" db="EMBL/GenBank/DDBJ databases">
        <title>Single cell metagenomics reveals metabolic interactions within the superorganism composed of flagellate Streblomastix strix and complex community of Bacteroidetes bacteria on its surface.</title>
        <authorList>
            <person name="Treitli S.C."/>
            <person name="Kolisko M."/>
            <person name="Husnik F."/>
            <person name="Keeling P."/>
            <person name="Hampl V."/>
        </authorList>
    </citation>
    <scope>NUCLEOTIDE SEQUENCE [LARGE SCALE GENOMIC DNA]</scope>
    <source>
        <strain evidence="1">ST1C</strain>
    </source>
</reference>
<evidence type="ECO:0000313" key="2">
    <source>
        <dbReference type="Proteomes" id="UP000324800"/>
    </source>
</evidence>
<name>A0A5J4UMF4_9EUKA</name>
<organism evidence="1 2">
    <name type="scientific">Streblomastix strix</name>
    <dbReference type="NCBI Taxonomy" id="222440"/>
    <lineage>
        <taxon>Eukaryota</taxon>
        <taxon>Metamonada</taxon>
        <taxon>Preaxostyla</taxon>
        <taxon>Oxymonadida</taxon>
        <taxon>Streblomastigidae</taxon>
        <taxon>Streblomastix</taxon>
    </lineage>
</organism>
<dbReference type="AlphaFoldDB" id="A0A5J4UMF4"/>
<dbReference type="OrthoDB" id="414982at2759"/>
<proteinExistence type="predicted"/>
<sequence>MVSRLWTGILAQATCQLDPQGTRIQEYRTENPNQQAQLTDVDIAKLLFNARNRGKKLDAVIYQIIQSQVGNIRQILIDNEDFHKAPDLNLDQMFKINEEEIDEIHQKYIIKLFHQTQESNVIILCDAADEIKFNGIKNKALQRHDESTSTLTFSVNNNIDPRDKPTKPYYRNLANLDQIDTLLDQIYRHEQHSAFKIRADFGTIIETSEYDRNEQKISNKYILPIDTNTERRVPLILKSQENIESYKHYIRDVIASMQERTQQDTHQKIVAIFSIMKWIYKFSLAGAAIPSFITIPNSKEKRWKDCSRIAERKRIFKRIYGKEFDDLYQGFNFATDIDEFIEKEQINVHLFTYGDKDQSPTYYTIHQYKCDTSERDFNVLLINNGVNAHMLYISDVQALTGYRYCDICKLQAFKTSNPNITRDMKRYMEKCKKNNGQIVKEVILEKFARPFVPHKFNNITYRYLFVNDRQIEFKPTEYYITYDIETFEKFIQQNYGEESTVISYLFLVVLHQLQRTNQIYIHSAMIFDKLIFLNQWLDQVFEEAKQIKRDNKYEDESIAQHFEVLVIGFNSTKFDVSLVFKNLKSKNWRIIKHISSGTVAKQIIIRHKDTHIQLRFIDALIYCTKMTLKKFDLDIVGGTMTKGRLPYEYININNQVTDLDKSESFPRETFNKKLKNKSISESKYQEYLVEAAKFTTK</sequence>
<dbReference type="EMBL" id="SNRW01014347">
    <property type="protein sequence ID" value="KAA6371567.1"/>
    <property type="molecule type" value="Genomic_DNA"/>
</dbReference>